<evidence type="ECO:0000256" key="3">
    <source>
        <dbReference type="ARBA" id="ARBA00022833"/>
    </source>
</evidence>
<keyword evidence="1" id="KW-0479">Metal-binding</keyword>
<gene>
    <name evidence="6" type="ORF">PsYK624_042790</name>
</gene>
<organism evidence="6 7">
    <name type="scientific">Phanerochaete sordida</name>
    <dbReference type="NCBI Taxonomy" id="48140"/>
    <lineage>
        <taxon>Eukaryota</taxon>
        <taxon>Fungi</taxon>
        <taxon>Dikarya</taxon>
        <taxon>Basidiomycota</taxon>
        <taxon>Agaricomycotina</taxon>
        <taxon>Agaricomycetes</taxon>
        <taxon>Polyporales</taxon>
        <taxon>Phanerochaetaceae</taxon>
        <taxon>Phanerochaete</taxon>
    </lineage>
</organism>
<dbReference type="EMBL" id="BPQB01000008">
    <property type="protein sequence ID" value="GJE88196.1"/>
    <property type="molecule type" value="Genomic_DNA"/>
</dbReference>
<dbReference type="AlphaFoldDB" id="A0A9P3LAA8"/>
<dbReference type="OrthoDB" id="4851849at2759"/>
<proteinExistence type="predicted"/>
<dbReference type="SUPFAM" id="SSF144232">
    <property type="entry name" value="HIT/MYND zinc finger-like"/>
    <property type="match status" value="1"/>
</dbReference>
<reference evidence="6 7" key="1">
    <citation type="submission" date="2021-08" db="EMBL/GenBank/DDBJ databases">
        <title>Draft Genome Sequence of Phanerochaete sordida strain YK-624.</title>
        <authorList>
            <person name="Mori T."/>
            <person name="Dohra H."/>
            <person name="Suzuki T."/>
            <person name="Kawagishi H."/>
            <person name="Hirai H."/>
        </authorList>
    </citation>
    <scope>NUCLEOTIDE SEQUENCE [LARGE SCALE GENOMIC DNA]</scope>
    <source>
        <strain evidence="6 7">YK-624</strain>
    </source>
</reference>
<evidence type="ECO:0000313" key="6">
    <source>
        <dbReference type="EMBL" id="GJE88196.1"/>
    </source>
</evidence>
<comment type="caution">
    <text evidence="6">The sequence shown here is derived from an EMBL/GenBank/DDBJ whole genome shotgun (WGS) entry which is preliminary data.</text>
</comment>
<evidence type="ECO:0000256" key="4">
    <source>
        <dbReference type="PROSITE-ProRule" id="PRU00134"/>
    </source>
</evidence>
<dbReference type="PROSITE" id="PS50865">
    <property type="entry name" value="ZF_MYND_2"/>
    <property type="match status" value="1"/>
</dbReference>
<evidence type="ECO:0000256" key="1">
    <source>
        <dbReference type="ARBA" id="ARBA00022723"/>
    </source>
</evidence>
<name>A0A9P3LAA8_9APHY</name>
<dbReference type="Proteomes" id="UP000703269">
    <property type="component" value="Unassembled WGS sequence"/>
</dbReference>
<keyword evidence="2 4" id="KW-0863">Zinc-finger</keyword>
<dbReference type="InterPro" id="IPR002893">
    <property type="entry name" value="Znf_MYND"/>
</dbReference>
<keyword evidence="7" id="KW-1185">Reference proteome</keyword>
<dbReference type="Gene3D" id="6.10.140.2220">
    <property type="match status" value="1"/>
</dbReference>
<evidence type="ECO:0000259" key="5">
    <source>
        <dbReference type="PROSITE" id="PS50865"/>
    </source>
</evidence>
<evidence type="ECO:0000313" key="7">
    <source>
        <dbReference type="Proteomes" id="UP000703269"/>
    </source>
</evidence>
<accession>A0A9P3LAA8</accession>
<dbReference type="Pfam" id="PF01753">
    <property type="entry name" value="zf-MYND"/>
    <property type="match status" value="1"/>
</dbReference>
<keyword evidence="3" id="KW-0862">Zinc</keyword>
<sequence>MSTADLQVFASITQQPPTTYTEQLVWEATWEQTIAQVFQPGTIPACIALASATVPLDSNSVAEIKAFQLRQVIAYQQSLIKECTPQFVAGVRLSWTVASARQRETCVLQGIAASLAGNPACGTMRLFCPESTRTSLLADSGTPFFALLDAIVRSGRALPLTDPILFEHAAVDTFLAQNTLTPAARRSLHINRADFLSRIVWKILQAILGRSAHDVELKPPRVQLSDALPNANPALAGLFRTAQRAFRTDKEYACVRCNKLQSELGEGREMQRCGRCAGAGRKVLYCSRECQRLDWAQGVPKPHKETCGRKLGA</sequence>
<feature type="domain" description="MYND-type" evidence="5">
    <location>
        <begin position="254"/>
        <end position="307"/>
    </location>
</feature>
<evidence type="ECO:0000256" key="2">
    <source>
        <dbReference type="ARBA" id="ARBA00022771"/>
    </source>
</evidence>
<dbReference type="GO" id="GO:0008270">
    <property type="term" value="F:zinc ion binding"/>
    <property type="evidence" value="ECO:0007669"/>
    <property type="project" value="UniProtKB-KW"/>
</dbReference>
<protein>
    <submittedName>
        <fullName evidence="6">Zinc finger MYND domain-containing protein</fullName>
    </submittedName>
</protein>